<name>A0A5J4QAJ6_9ZZZZ</name>
<comment type="caution">
    <text evidence="1">The sequence shown here is derived from an EMBL/GenBank/DDBJ whole genome shotgun (WGS) entry which is preliminary data.</text>
</comment>
<dbReference type="InterPro" id="IPR043129">
    <property type="entry name" value="ATPase_NBD"/>
</dbReference>
<protein>
    <submittedName>
        <fullName evidence="1">Uncharacterized protein</fullName>
    </submittedName>
</protein>
<reference evidence="1" key="1">
    <citation type="submission" date="2019-03" db="EMBL/GenBank/DDBJ databases">
        <title>Single cell metagenomics reveals metabolic interactions within the superorganism composed of flagellate Streblomastix strix and complex community of Bacteroidetes bacteria on its surface.</title>
        <authorList>
            <person name="Treitli S.C."/>
            <person name="Kolisko M."/>
            <person name="Husnik F."/>
            <person name="Keeling P."/>
            <person name="Hampl V."/>
        </authorList>
    </citation>
    <scope>NUCLEOTIDE SEQUENCE</scope>
    <source>
        <strain evidence="1">STM</strain>
    </source>
</reference>
<dbReference type="AlphaFoldDB" id="A0A5J4QAJ6"/>
<dbReference type="SUPFAM" id="SSF53067">
    <property type="entry name" value="Actin-like ATPase domain"/>
    <property type="match status" value="1"/>
</dbReference>
<feature type="non-terminal residue" evidence="1">
    <location>
        <position position="1"/>
    </location>
</feature>
<organism evidence="1">
    <name type="scientific">termite gut metagenome</name>
    <dbReference type="NCBI Taxonomy" id="433724"/>
    <lineage>
        <taxon>unclassified sequences</taxon>
        <taxon>metagenomes</taxon>
        <taxon>organismal metagenomes</taxon>
    </lineage>
</organism>
<gene>
    <name evidence="1" type="ORF">EZS27_031343</name>
</gene>
<sequence length="80" mass="9603">LQQYNILNDIPFDSLDRRQFELLTQSHWKQLCSLIVDAIKEAQNRFCDFRGSEDIDLIILTGGHSQWYLIVFRHSFYIIR</sequence>
<dbReference type="EMBL" id="SNRY01004116">
    <property type="protein sequence ID" value="KAA6318677.1"/>
    <property type="molecule type" value="Genomic_DNA"/>
</dbReference>
<accession>A0A5J4QAJ6</accession>
<evidence type="ECO:0000313" key="1">
    <source>
        <dbReference type="EMBL" id="KAA6318677.1"/>
    </source>
</evidence>
<proteinExistence type="predicted"/>